<keyword evidence="1" id="KW-1133">Transmembrane helix</keyword>
<evidence type="ECO:0000256" key="1">
    <source>
        <dbReference type="SAM" id="Phobius"/>
    </source>
</evidence>
<keyword evidence="1" id="KW-0812">Transmembrane</keyword>
<keyword evidence="1" id="KW-0472">Membrane</keyword>
<dbReference type="STRING" id="670154.SAMN04488002_0565"/>
<feature type="transmembrane region" description="Helical" evidence="1">
    <location>
        <begin position="290"/>
        <end position="311"/>
    </location>
</feature>
<feature type="transmembrane region" description="Helical" evidence="1">
    <location>
        <begin position="117"/>
        <end position="138"/>
    </location>
</feature>
<feature type="transmembrane region" description="Helical" evidence="1">
    <location>
        <begin position="12"/>
        <end position="36"/>
    </location>
</feature>
<evidence type="ECO:0000313" key="3">
    <source>
        <dbReference type="Proteomes" id="UP000199658"/>
    </source>
</evidence>
<reference evidence="3" key="1">
    <citation type="submission" date="2016-10" db="EMBL/GenBank/DDBJ databases">
        <authorList>
            <person name="Varghese N."/>
            <person name="Submissions S."/>
        </authorList>
    </citation>
    <scope>NUCLEOTIDE SEQUENCE [LARGE SCALE GENOMIC DNA]</scope>
    <source>
        <strain evidence="3">DSM 26921</strain>
    </source>
</reference>
<sequence length="403" mass="42610">MSTPQSGSRPVYGPLYFLASLGAGGLSVTFFLYLMFWVPHAGRPVPIFEDIVAVLSGGSVAEKAMVFVAWAGIAIFVALMVQMMIWNLREMGQFKKSAAFKALHAGNAEAQMMAIPLALAMLVNGGFILGLVFVPGLWGVVEYLFPLALLTFAAIGAYGLRLYGKFLGRILTSGGFENSKNNSFAQVLPGFAFAMIGVGMAAPAAMSMNPTTVGVSLVVSSFFIIIAALISGVAMILGLHSMMDHGAHEDSAPTLLIGIPLLTVIGIALMRQAHGLHVHFGAHGADVDSFNLLTPIVMVQFAFALFGIVVLRAQGYFSKYVTGAHLSPGSYALICPGVAMSVMLQFYVNKGLVGMGLVAKFSTAYWLLSAPALVLQFATIALLVILNAKHFKRGAKPIAVQAA</sequence>
<name>A0A1I6FYQ9_9RHOB</name>
<protein>
    <recommendedName>
        <fullName evidence="4">Voltage-dependent anion channel</fullName>
    </recommendedName>
</protein>
<feature type="transmembrane region" description="Helical" evidence="1">
    <location>
        <begin position="144"/>
        <end position="163"/>
    </location>
</feature>
<feature type="transmembrane region" description="Helical" evidence="1">
    <location>
        <begin position="217"/>
        <end position="239"/>
    </location>
</feature>
<dbReference type="RefSeq" id="WP_090212238.1">
    <property type="nucleotide sequence ID" value="NZ_FOYO01000001.1"/>
</dbReference>
<dbReference type="OrthoDB" id="9156251at2"/>
<feature type="transmembrane region" description="Helical" evidence="1">
    <location>
        <begin position="64"/>
        <end position="86"/>
    </location>
</feature>
<feature type="transmembrane region" description="Helical" evidence="1">
    <location>
        <begin position="251"/>
        <end position="270"/>
    </location>
</feature>
<feature type="transmembrane region" description="Helical" evidence="1">
    <location>
        <begin position="184"/>
        <end position="205"/>
    </location>
</feature>
<dbReference type="InterPro" id="IPR059133">
    <property type="entry name" value="TsoY-like"/>
</dbReference>
<organism evidence="2 3">
    <name type="scientific">Litoreibacter janthinus</name>
    <dbReference type="NCBI Taxonomy" id="670154"/>
    <lineage>
        <taxon>Bacteria</taxon>
        <taxon>Pseudomonadati</taxon>
        <taxon>Pseudomonadota</taxon>
        <taxon>Alphaproteobacteria</taxon>
        <taxon>Rhodobacterales</taxon>
        <taxon>Roseobacteraceae</taxon>
        <taxon>Litoreibacter</taxon>
    </lineage>
</organism>
<dbReference type="AlphaFoldDB" id="A0A1I6FYQ9"/>
<dbReference type="Proteomes" id="UP000199658">
    <property type="component" value="Unassembled WGS sequence"/>
</dbReference>
<feature type="transmembrane region" description="Helical" evidence="1">
    <location>
        <begin position="331"/>
        <end position="348"/>
    </location>
</feature>
<feature type="transmembrane region" description="Helical" evidence="1">
    <location>
        <begin position="364"/>
        <end position="386"/>
    </location>
</feature>
<keyword evidence="3" id="KW-1185">Reference proteome</keyword>
<accession>A0A1I6FYQ9</accession>
<proteinExistence type="predicted"/>
<evidence type="ECO:0000313" key="2">
    <source>
        <dbReference type="EMBL" id="SFR34977.1"/>
    </source>
</evidence>
<evidence type="ECO:0008006" key="4">
    <source>
        <dbReference type="Google" id="ProtNLM"/>
    </source>
</evidence>
<dbReference type="EMBL" id="FOYO01000001">
    <property type="protein sequence ID" value="SFR34977.1"/>
    <property type="molecule type" value="Genomic_DNA"/>
</dbReference>
<dbReference type="NCBIfam" id="NF047644">
    <property type="entry name" value="TsoY_fam"/>
    <property type="match status" value="1"/>
</dbReference>
<gene>
    <name evidence="2" type="ORF">SAMN04488002_0565</name>
</gene>